<evidence type="ECO:0000256" key="1">
    <source>
        <dbReference type="SAM" id="MobiDB-lite"/>
    </source>
</evidence>
<dbReference type="KEGG" id="acan:ACA1_067380"/>
<protein>
    <submittedName>
        <fullName evidence="3">Uncharacterized protein</fullName>
    </submittedName>
</protein>
<keyword evidence="2" id="KW-0472">Membrane</keyword>
<name>L8GSB8_ACACF</name>
<dbReference type="GeneID" id="14916143"/>
<keyword evidence="4" id="KW-1185">Reference proteome</keyword>
<proteinExistence type="predicted"/>
<dbReference type="InterPro" id="IPR013083">
    <property type="entry name" value="Znf_RING/FYVE/PHD"/>
</dbReference>
<dbReference type="Gene3D" id="3.30.40.10">
    <property type="entry name" value="Zinc/RING finger domain, C3HC4 (zinc finger)"/>
    <property type="match status" value="1"/>
</dbReference>
<keyword evidence="2" id="KW-1133">Transmembrane helix</keyword>
<dbReference type="OrthoDB" id="26899at2759"/>
<evidence type="ECO:0000313" key="3">
    <source>
        <dbReference type="EMBL" id="ELR15493.1"/>
    </source>
</evidence>
<dbReference type="Proteomes" id="UP000011083">
    <property type="component" value="Unassembled WGS sequence"/>
</dbReference>
<evidence type="ECO:0000313" key="4">
    <source>
        <dbReference type="Proteomes" id="UP000011083"/>
    </source>
</evidence>
<dbReference type="AlphaFoldDB" id="L8GSB8"/>
<sequence length="355" mass="38962">MENEEKDNRATGEELPPELIDPITLTLMVRGHLIWAQILAGSETDESSFVVQEDPVMLIHFSAESIGAWTRLQAQAKTQCPVCKIGISPDQPPMPNWTLRNIIHRYREKHGKQLLAGGDSAAQVQIDLKPAEDDPLLKPSDRLPLLPRGLLAGGVEHTPRLASKPCSSSKKKKKPNSKKSEGTPPALTLGSSRTAPLIDLAKAGPQPAAGGQGQAQAGGGNNGSCECCCAGCELPKGPRGCCVWECDECGVCRMANDFKGDDCWFRFPVTTLTCQVSFSKWSNWCTRTLCGLIYPLWVPLVLCLMVCDQLLMLVFWSLWVLGSCFFKLTWYFCPSFNQWVDAKLGPASTRIGQIW</sequence>
<feature type="region of interest" description="Disordered" evidence="1">
    <location>
        <begin position="158"/>
        <end position="191"/>
    </location>
</feature>
<gene>
    <name evidence="3" type="ORF">ACA1_067380</name>
</gene>
<organism evidence="3 4">
    <name type="scientific">Acanthamoeba castellanii (strain ATCC 30010 / Neff)</name>
    <dbReference type="NCBI Taxonomy" id="1257118"/>
    <lineage>
        <taxon>Eukaryota</taxon>
        <taxon>Amoebozoa</taxon>
        <taxon>Discosea</taxon>
        <taxon>Longamoebia</taxon>
        <taxon>Centramoebida</taxon>
        <taxon>Acanthamoebidae</taxon>
        <taxon>Acanthamoeba</taxon>
    </lineage>
</organism>
<keyword evidence="2" id="KW-0812">Transmembrane</keyword>
<feature type="transmembrane region" description="Helical" evidence="2">
    <location>
        <begin position="296"/>
        <end position="321"/>
    </location>
</feature>
<dbReference type="VEuPathDB" id="AmoebaDB:ACA1_067380"/>
<evidence type="ECO:0000256" key="2">
    <source>
        <dbReference type="SAM" id="Phobius"/>
    </source>
</evidence>
<reference evidence="3 4" key="1">
    <citation type="journal article" date="2013" name="Genome Biol.">
        <title>Genome of Acanthamoeba castellanii highlights extensive lateral gene transfer and early evolution of tyrosine kinase signaling.</title>
        <authorList>
            <person name="Clarke M."/>
            <person name="Lohan A.J."/>
            <person name="Liu B."/>
            <person name="Lagkouvardos I."/>
            <person name="Roy S."/>
            <person name="Zafar N."/>
            <person name="Bertelli C."/>
            <person name="Schilde C."/>
            <person name="Kianianmomeni A."/>
            <person name="Burglin T.R."/>
            <person name="Frech C."/>
            <person name="Turcotte B."/>
            <person name="Kopec K.O."/>
            <person name="Synnott J.M."/>
            <person name="Choo C."/>
            <person name="Paponov I."/>
            <person name="Finkler A."/>
            <person name="Soon Heng Tan C."/>
            <person name="Hutchins A.P."/>
            <person name="Weinmeier T."/>
            <person name="Rattei T."/>
            <person name="Chu J.S."/>
            <person name="Gimenez G."/>
            <person name="Irimia M."/>
            <person name="Rigden D.J."/>
            <person name="Fitzpatrick D.A."/>
            <person name="Lorenzo-Morales J."/>
            <person name="Bateman A."/>
            <person name="Chiu C.H."/>
            <person name="Tang P."/>
            <person name="Hegemann P."/>
            <person name="Fromm H."/>
            <person name="Raoult D."/>
            <person name="Greub G."/>
            <person name="Miranda-Saavedra D."/>
            <person name="Chen N."/>
            <person name="Nash P."/>
            <person name="Ginger M.L."/>
            <person name="Horn M."/>
            <person name="Schaap P."/>
            <person name="Caler L."/>
            <person name="Loftus B."/>
        </authorList>
    </citation>
    <scope>NUCLEOTIDE SEQUENCE [LARGE SCALE GENOMIC DNA]</scope>
    <source>
        <strain evidence="3 4">Neff</strain>
    </source>
</reference>
<accession>L8GSB8</accession>
<dbReference type="EMBL" id="KB008027">
    <property type="protein sequence ID" value="ELR15493.1"/>
    <property type="molecule type" value="Genomic_DNA"/>
</dbReference>
<dbReference type="RefSeq" id="XP_004337506.1">
    <property type="nucleotide sequence ID" value="XM_004337458.1"/>
</dbReference>